<dbReference type="EMBL" id="CAUYUJ010016314">
    <property type="protein sequence ID" value="CAK0863898.1"/>
    <property type="molecule type" value="Genomic_DNA"/>
</dbReference>
<keyword evidence="2" id="KW-1185">Reference proteome</keyword>
<proteinExistence type="predicted"/>
<organism evidence="1 2">
    <name type="scientific">Prorocentrum cordatum</name>
    <dbReference type="NCBI Taxonomy" id="2364126"/>
    <lineage>
        <taxon>Eukaryota</taxon>
        <taxon>Sar</taxon>
        <taxon>Alveolata</taxon>
        <taxon>Dinophyceae</taxon>
        <taxon>Prorocentrales</taxon>
        <taxon>Prorocentraceae</taxon>
        <taxon>Prorocentrum</taxon>
    </lineage>
</organism>
<evidence type="ECO:0000313" key="2">
    <source>
        <dbReference type="Proteomes" id="UP001189429"/>
    </source>
</evidence>
<protein>
    <submittedName>
        <fullName evidence="1">Uncharacterized protein</fullName>
    </submittedName>
</protein>
<comment type="caution">
    <text evidence="1">The sequence shown here is derived from an EMBL/GenBank/DDBJ whole genome shotgun (WGS) entry which is preliminary data.</text>
</comment>
<accession>A0ABN9UWZ5</accession>
<name>A0ABN9UWZ5_9DINO</name>
<gene>
    <name evidence="1" type="ORF">PCOR1329_LOCUS51922</name>
</gene>
<reference evidence="1" key="1">
    <citation type="submission" date="2023-10" db="EMBL/GenBank/DDBJ databases">
        <authorList>
            <person name="Chen Y."/>
            <person name="Shah S."/>
            <person name="Dougan E. K."/>
            <person name="Thang M."/>
            <person name="Chan C."/>
        </authorList>
    </citation>
    <scope>NUCLEOTIDE SEQUENCE [LARGE SCALE GENOMIC DNA]</scope>
</reference>
<dbReference type="Proteomes" id="UP001189429">
    <property type="component" value="Unassembled WGS sequence"/>
</dbReference>
<evidence type="ECO:0000313" key="1">
    <source>
        <dbReference type="EMBL" id="CAK0863898.1"/>
    </source>
</evidence>
<sequence>MNSSLVGVKKAGKHDVEFVGYISYVLKHGYYYSSQASSTRRIPALARVNSGCSEQWARGGDGDALDNNSIMVCDVCCCCHEGLFFGDGCMGCIASETLCCLEVEYCCKSSAPTLFCVCCAIRCVSPTVCIKSQGQTSCLAGVAAIPCDDEVPCMVGSCGIVC</sequence>